<reference evidence="1 2" key="1">
    <citation type="submission" date="2017-12" db="EMBL/GenBank/DDBJ databases">
        <title>Comparative genomics of Botrytis spp.</title>
        <authorList>
            <person name="Valero-Jimenez C.A."/>
            <person name="Tapia P."/>
            <person name="Veloso J."/>
            <person name="Silva-Moreno E."/>
            <person name="Staats M."/>
            <person name="Valdes J.H."/>
            <person name="Van Kan J.A.L."/>
        </authorList>
    </citation>
    <scope>NUCLEOTIDE SEQUENCE [LARGE SCALE GENOMIC DNA]</scope>
    <source>
        <strain evidence="1 2">Bt9001</strain>
    </source>
</reference>
<dbReference type="InterPro" id="IPR032675">
    <property type="entry name" value="LRR_dom_sf"/>
</dbReference>
<gene>
    <name evidence="1" type="ORF">BTUL_0212g00170</name>
</gene>
<dbReference type="Gene3D" id="3.80.10.10">
    <property type="entry name" value="Ribonuclease Inhibitor"/>
    <property type="match status" value="1"/>
</dbReference>
<sequence>MAFLSFPLEVLQKIAAFLATAHRPSLYAFTLTNKACHAAAIFLVFRQIVITVDDRKELRRDVDRLIETLSRTDSFRHIRRITIKGALKPSAERTEGFGRQTPWWHDIGLDEVLVDEEVLYYGDLYTVYDGGVIEKFSEEDMAWAPVVNLLQAKIHLEDLVYDCQSQFPPSLLRTLHEQHPQCRLHHLTFRFQTLLWGIPYPYEMEVATSPSLYRVKLTCALRDSDGDDDFNLEAMMELTSGLAPNLKEVIVLNLLPGRSLKSVRPRGSWQGLPGFTGGKVGSLTSLSLKGYSRLNSPTMLQNWARYTDFTFLQHLTLGGYYNGPYYSRTMSGLSGETMEWVAQNHFFPRVKTLDVYLTRDDYFHEKPNYSEHAVSFFHAFEFLEELTINGSIDSQILDIVLSHHGQTLKKLSFRPFEDIYTNADGHNRLHIPLEFTHDHFLQIEAQCPILEELAVPVKRNKSSASEASMYRCFGRMKSLRYLFLILDCSNWRVARDSTYNPKFDEEDQKPVDNVTLSFLKRGDLKETFINCAVDEALARSIWETINQNKTGRRLERLKLWPTGAGEYGVNRRLGSTFSAMAQSLTRSWLLERVPRDDEEESFTVRELGQHGRKANDQQNQSYLAYRHDPEIWEVLRSVWPAKEGSRDWQDDWSSCPLQVEDFSH</sequence>
<accession>A0A4Z1ECY6</accession>
<dbReference type="Proteomes" id="UP000297777">
    <property type="component" value="Unassembled WGS sequence"/>
</dbReference>
<dbReference type="AlphaFoldDB" id="A0A4Z1ECY6"/>
<keyword evidence="2" id="KW-1185">Reference proteome</keyword>
<dbReference type="OrthoDB" id="3945550at2759"/>
<organism evidence="1 2">
    <name type="scientific">Botrytis tulipae</name>
    <dbReference type="NCBI Taxonomy" id="87230"/>
    <lineage>
        <taxon>Eukaryota</taxon>
        <taxon>Fungi</taxon>
        <taxon>Dikarya</taxon>
        <taxon>Ascomycota</taxon>
        <taxon>Pezizomycotina</taxon>
        <taxon>Leotiomycetes</taxon>
        <taxon>Helotiales</taxon>
        <taxon>Sclerotiniaceae</taxon>
        <taxon>Botrytis</taxon>
    </lineage>
</organism>
<name>A0A4Z1ECY6_9HELO</name>
<evidence type="ECO:0000313" key="1">
    <source>
        <dbReference type="EMBL" id="TGO08378.1"/>
    </source>
</evidence>
<protein>
    <submittedName>
        <fullName evidence="1">Uncharacterized protein</fullName>
    </submittedName>
</protein>
<comment type="caution">
    <text evidence="1">The sequence shown here is derived from an EMBL/GenBank/DDBJ whole genome shotgun (WGS) entry which is preliminary data.</text>
</comment>
<dbReference type="EMBL" id="PQXH01000212">
    <property type="protein sequence ID" value="TGO08378.1"/>
    <property type="molecule type" value="Genomic_DNA"/>
</dbReference>
<proteinExistence type="predicted"/>
<evidence type="ECO:0000313" key="2">
    <source>
        <dbReference type="Proteomes" id="UP000297777"/>
    </source>
</evidence>